<dbReference type="EMBL" id="JH603170">
    <property type="protein sequence ID" value="EIC20131.1"/>
    <property type="molecule type" value="Genomic_DNA"/>
</dbReference>
<dbReference type="AlphaFoldDB" id="H8Z474"/>
<dbReference type="Pfam" id="PF07693">
    <property type="entry name" value="KAP_NTPase"/>
    <property type="match status" value="1"/>
</dbReference>
<dbReference type="PANTHER" id="PTHR22674:SF6">
    <property type="entry name" value="NTPASE KAP FAMILY P-LOOP DOMAIN-CONTAINING PROTEIN 1"/>
    <property type="match status" value="1"/>
</dbReference>
<dbReference type="PANTHER" id="PTHR22674">
    <property type="entry name" value="NTPASE, KAP FAMILY P-LOOP DOMAIN-CONTAINING 1"/>
    <property type="match status" value="1"/>
</dbReference>
<keyword evidence="3" id="KW-1185">Reference proteome</keyword>
<dbReference type="RefSeq" id="WP_009150534.1">
    <property type="nucleotide sequence ID" value="NZ_CP121471.1"/>
</dbReference>
<accession>H8Z474</accession>
<dbReference type="InterPro" id="IPR011646">
    <property type="entry name" value="KAP_P-loop"/>
</dbReference>
<evidence type="ECO:0000259" key="1">
    <source>
        <dbReference type="Pfam" id="PF07693"/>
    </source>
</evidence>
<dbReference type="Proteomes" id="UP000002964">
    <property type="component" value="Unassembled WGS sequence"/>
</dbReference>
<reference evidence="3" key="1">
    <citation type="submission" date="2011-06" db="EMBL/GenBank/DDBJ databases">
        <authorList>
            <consortium name="US DOE Joint Genome Institute (JGI-PGF)"/>
            <person name="Lucas S."/>
            <person name="Han J."/>
            <person name="Lapidus A."/>
            <person name="Cheng J.-F."/>
            <person name="Goodwin L."/>
            <person name="Pitluck S."/>
            <person name="Peters L."/>
            <person name="Land M.L."/>
            <person name="Hauser L."/>
            <person name="Vogl K."/>
            <person name="Liu Z."/>
            <person name="Overmann J."/>
            <person name="Frigaard N.-U."/>
            <person name="Bryant D.A."/>
            <person name="Woyke T.J."/>
        </authorList>
    </citation>
    <scope>NUCLEOTIDE SEQUENCE [LARGE SCALE GENOMIC DNA]</scope>
    <source>
        <strain evidence="3">970</strain>
    </source>
</reference>
<protein>
    <submittedName>
        <fullName evidence="2">KAP family P-loop domain protein</fullName>
    </submittedName>
</protein>
<evidence type="ECO:0000313" key="2">
    <source>
        <dbReference type="EMBL" id="EIC20131.1"/>
    </source>
</evidence>
<name>H8Z474_9GAMM</name>
<evidence type="ECO:0000313" key="3">
    <source>
        <dbReference type="Proteomes" id="UP000002964"/>
    </source>
</evidence>
<proteinExistence type="predicted"/>
<dbReference type="InterPro" id="IPR052754">
    <property type="entry name" value="NTPase_KAP_P-loop"/>
</dbReference>
<feature type="domain" description="KAP NTPase" evidence="1">
    <location>
        <begin position="26"/>
        <end position="308"/>
    </location>
</feature>
<gene>
    <name evidence="2" type="ORF">Thi970DRAFT_03749</name>
</gene>
<dbReference type="Gene3D" id="3.40.50.300">
    <property type="entry name" value="P-loop containing nucleotide triphosphate hydrolases"/>
    <property type="match status" value="1"/>
</dbReference>
<dbReference type="OrthoDB" id="88903at2"/>
<dbReference type="eggNOG" id="COG4928">
    <property type="taxonomic scope" value="Bacteria"/>
</dbReference>
<dbReference type="SUPFAM" id="SSF52540">
    <property type="entry name" value="P-loop containing nucleoside triphosphate hydrolases"/>
    <property type="match status" value="1"/>
</dbReference>
<sequence length="600" mass="68170">MNTNFGVVDEPNPRGGQDDLGIGKHAQALTEFIKVAPTPMTIGIQGEWGSGKTSVLNTIYFELEQLGHVKQIWINSWESSLLSTPEESLIKIINEILSSLIECDVNKTRVERVKSLSSNVFRGALRVGANLALGDKASEITEELLGQQSSSIKQLRESLSAITNEIMTRDTNPFKKIVVYVDDLDRIEPKDAVRVLELLKNIFNVQGCIFVLAIDYQVVVKGLENKFGKRSEDNEWEFRAFFDKIIQLPFMMPLGQYNIGSYVGKLLRQVGFTLDKEINEDKINSIVRLSVGGNPRSLKRLINSLSLIMLFIQADVDDENENILQDGQLKAVLLALLCIQIAYPKIYDLLVKHPGFSDWSSDIAFEQTKGLEDIDSEQFNKDLELASKTQHFDEDWQKALFRVCYVTQSYRRKASEVSQLLNLIKNELLKDNEEQLETVIARIIEETSVTTVNTTDEISNYKPKFRKTNFGDWGAYSSSMLADIPADQVTDMKLVHDKFVEMFGSDLEIKYSPSFISFRKAHATGRQKIAFRLDPSKKQIDLFISLLQRSKLPNSPPAPDFFVKKYTSGSRIWWRYQVSIKNFDNQEFCTLLDGVFSSIT</sequence>
<dbReference type="InterPro" id="IPR027417">
    <property type="entry name" value="P-loop_NTPase"/>
</dbReference>
<organism evidence="2 3">
    <name type="scientific">Thiorhodovibrio frisius</name>
    <dbReference type="NCBI Taxonomy" id="631362"/>
    <lineage>
        <taxon>Bacteria</taxon>
        <taxon>Pseudomonadati</taxon>
        <taxon>Pseudomonadota</taxon>
        <taxon>Gammaproteobacteria</taxon>
        <taxon>Chromatiales</taxon>
        <taxon>Chromatiaceae</taxon>
        <taxon>Thiorhodovibrio</taxon>
    </lineage>
</organism>
<dbReference type="HOGENOM" id="CLU_424979_0_0_6"/>
<reference evidence="2 3" key="2">
    <citation type="submission" date="2011-11" db="EMBL/GenBank/DDBJ databases">
        <authorList>
            <consortium name="US DOE Joint Genome Institute"/>
            <person name="Lucas S."/>
            <person name="Han J."/>
            <person name="Lapidus A."/>
            <person name="Cheng J.-F."/>
            <person name="Goodwin L."/>
            <person name="Pitluck S."/>
            <person name="Peters L."/>
            <person name="Ovchinnikova G."/>
            <person name="Zhang X."/>
            <person name="Detter J.C."/>
            <person name="Han C."/>
            <person name="Tapia R."/>
            <person name="Land M."/>
            <person name="Hauser L."/>
            <person name="Kyrpides N."/>
            <person name="Ivanova N."/>
            <person name="Pagani I."/>
            <person name="Vogl K."/>
            <person name="Liu Z."/>
            <person name="Overmann J."/>
            <person name="Frigaard N.-U."/>
            <person name="Bryant D."/>
            <person name="Woyke T."/>
        </authorList>
    </citation>
    <scope>NUCLEOTIDE SEQUENCE [LARGE SCALE GENOMIC DNA]</scope>
    <source>
        <strain evidence="2 3">970</strain>
    </source>
</reference>